<proteinExistence type="predicted"/>
<evidence type="ECO:0000313" key="2">
    <source>
        <dbReference type="Proteomes" id="UP000053797"/>
    </source>
</evidence>
<name>A0A0V8GL14_9BACL</name>
<dbReference type="OrthoDB" id="2355712at2"/>
<accession>A0A0V8GL14</accession>
<dbReference type="EMBL" id="LNQL01000001">
    <property type="protein sequence ID" value="KSU50909.1"/>
    <property type="molecule type" value="Genomic_DNA"/>
</dbReference>
<protein>
    <submittedName>
        <fullName evidence="1">Uncharacterized protein</fullName>
    </submittedName>
</protein>
<dbReference type="AlphaFoldDB" id="A0A0V8GL14"/>
<dbReference type="RefSeq" id="WP_058264937.1">
    <property type="nucleotide sequence ID" value="NZ_FMYN01000001.1"/>
</dbReference>
<sequence>MRKTIGAILLLVVISGVGWWMIAGERDATYEQIVEVQVVRHVTKQFGRDDIASVKPYFVATESSKSRRHQIAVQLKSAPTGEYRMYRVLQNKVEYIGRSRTVRSD</sequence>
<evidence type="ECO:0000313" key="1">
    <source>
        <dbReference type="EMBL" id="KSU50909.1"/>
    </source>
</evidence>
<reference evidence="1 2" key="1">
    <citation type="journal article" date="2015" name="Int. J. Syst. Evol. Microbiol.">
        <title>Exiguobacterium enclense sp. nov., isolated from sediment.</title>
        <authorList>
            <person name="Dastager S.G."/>
            <person name="Mawlankar R."/>
            <person name="Sonalkar V.V."/>
            <person name="Thorat M.N."/>
            <person name="Mual P."/>
            <person name="Verma A."/>
            <person name="Krishnamurthi S."/>
            <person name="Tang S.K."/>
            <person name="Li W.J."/>
        </authorList>
    </citation>
    <scope>NUCLEOTIDE SEQUENCE [LARGE SCALE GENOMIC DNA]</scope>
    <source>
        <strain evidence="1 2">NIO-1109</strain>
    </source>
</reference>
<comment type="caution">
    <text evidence="1">The sequence shown here is derived from an EMBL/GenBank/DDBJ whole genome shotgun (WGS) entry which is preliminary data.</text>
</comment>
<organism evidence="1 2">
    <name type="scientific">Exiguobacterium indicum</name>
    <dbReference type="NCBI Taxonomy" id="296995"/>
    <lineage>
        <taxon>Bacteria</taxon>
        <taxon>Bacillati</taxon>
        <taxon>Bacillota</taxon>
        <taxon>Bacilli</taxon>
        <taxon>Bacillales</taxon>
        <taxon>Bacillales Family XII. Incertae Sedis</taxon>
        <taxon>Exiguobacterium</taxon>
    </lineage>
</organism>
<gene>
    <name evidence="1" type="ORF">AS033_05885</name>
</gene>
<dbReference type="Proteomes" id="UP000053797">
    <property type="component" value="Unassembled WGS sequence"/>
</dbReference>